<dbReference type="AlphaFoldDB" id="A0A7W0IDE4"/>
<evidence type="ECO:0000313" key="1">
    <source>
        <dbReference type="EMBL" id="MBA2951648.1"/>
    </source>
</evidence>
<comment type="caution">
    <text evidence="1">The sequence shown here is derived from an EMBL/GenBank/DDBJ whole genome shotgun (WGS) entry which is preliminary data.</text>
</comment>
<dbReference type="Proteomes" id="UP000545761">
    <property type="component" value="Unassembled WGS sequence"/>
</dbReference>
<organism evidence="1 2">
    <name type="scientific">Streptomyces himalayensis subsp. himalayensis</name>
    <dbReference type="NCBI Taxonomy" id="2756131"/>
    <lineage>
        <taxon>Bacteria</taxon>
        <taxon>Bacillati</taxon>
        <taxon>Actinomycetota</taxon>
        <taxon>Actinomycetes</taxon>
        <taxon>Kitasatosporales</taxon>
        <taxon>Streptomycetaceae</taxon>
        <taxon>Streptomyces</taxon>
        <taxon>Streptomyces himalayensis</taxon>
    </lineage>
</organism>
<reference evidence="1 2" key="1">
    <citation type="submission" date="2020-07" db="EMBL/GenBank/DDBJ databases">
        <title>Streptomyces isolated from Indian soil.</title>
        <authorList>
            <person name="Mandal S."/>
            <person name="Maiti P.K."/>
        </authorList>
    </citation>
    <scope>NUCLEOTIDE SEQUENCE [LARGE SCALE GENOMIC DNA]</scope>
    <source>
        <strain evidence="1 2">PSKA28</strain>
    </source>
</reference>
<proteinExistence type="predicted"/>
<accession>A0A7W0IDE4</accession>
<name>A0A7W0IDE4_9ACTN</name>
<protein>
    <submittedName>
        <fullName evidence="1">Uncharacterized protein</fullName>
    </submittedName>
</protein>
<evidence type="ECO:0000313" key="2">
    <source>
        <dbReference type="Proteomes" id="UP000545761"/>
    </source>
</evidence>
<sequence>MLSAFQVMWNAAEEMLRETHPEGFDVLDIGRVAFDSLPEAEKDGALDALFYTWWEAVEADRAARAAHEQAAGGAR</sequence>
<gene>
    <name evidence="1" type="ORF">H1D24_39315</name>
</gene>
<dbReference type="EMBL" id="JACEHE010000050">
    <property type="protein sequence ID" value="MBA2951648.1"/>
    <property type="molecule type" value="Genomic_DNA"/>
</dbReference>